<feature type="compositionally biased region" description="Gly residues" evidence="1">
    <location>
        <begin position="999"/>
        <end position="1015"/>
    </location>
</feature>
<dbReference type="AlphaFoldDB" id="A0AAN6PLY1"/>
<feature type="compositionally biased region" description="Basic residues" evidence="1">
    <location>
        <begin position="160"/>
        <end position="170"/>
    </location>
</feature>
<comment type="caution">
    <text evidence="2">The sequence shown here is derived from an EMBL/GenBank/DDBJ whole genome shotgun (WGS) entry which is preliminary data.</text>
</comment>
<organism evidence="2 3">
    <name type="scientific">Parachaetomium inaequale</name>
    <dbReference type="NCBI Taxonomy" id="2588326"/>
    <lineage>
        <taxon>Eukaryota</taxon>
        <taxon>Fungi</taxon>
        <taxon>Dikarya</taxon>
        <taxon>Ascomycota</taxon>
        <taxon>Pezizomycotina</taxon>
        <taxon>Sordariomycetes</taxon>
        <taxon>Sordariomycetidae</taxon>
        <taxon>Sordariales</taxon>
        <taxon>Chaetomiaceae</taxon>
        <taxon>Parachaetomium</taxon>
    </lineage>
</organism>
<feature type="compositionally biased region" description="Polar residues" evidence="1">
    <location>
        <begin position="94"/>
        <end position="109"/>
    </location>
</feature>
<reference evidence="3" key="1">
    <citation type="journal article" date="2023" name="Mol. Phylogenet. Evol.">
        <title>Genome-scale phylogeny and comparative genomics of the fungal order Sordariales.</title>
        <authorList>
            <person name="Hensen N."/>
            <person name="Bonometti L."/>
            <person name="Westerberg I."/>
            <person name="Brannstrom I.O."/>
            <person name="Guillou S."/>
            <person name="Cros-Aarteil S."/>
            <person name="Calhoun S."/>
            <person name="Haridas S."/>
            <person name="Kuo A."/>
            <person name="Mondo S."/>
            <person name="Pangilinan J."/>
            <person name="Riley R."/>
            <person name="LaButti K."/>
            <person name="Andreopoulos B."/>
            <person name="Lipzen A."/>
            <person name="Chen C."/>
            <person name="Yan M."/>
            <person name="Daum C."/>
            <person name="Ng V."/>
            <person name="Clum A."/>
            <person name="Steindorff A."/>
            <person name="Ohm R.A."/>
            <person name="Martin F."/>
            <person name="Silar P."/>
            <person name="Natvig D.O."/>
            <person name="Lalanne C."/>
            <person name="Gautier V."/>
            <person name="Ament-Velasquez S.L."/>
            <person name="Kruys A."/>
            <person name="Hutchinson M.I."/>
            <person name="Powell A.J."/>
            <person name="Barry K."/>
            <person name="Miller A.N."/>
            <person name="Grigoriev I.V."/>
            <person name="Debuchy R."/>
            <person name="Gladieux P."/>
            <person name="Hiltunen Thoren M."/>
            <person name="Johannesson H."/>
        </authorList>
    </citation>
    <scope>NUCLEOTIDE SEQUENCE [LARGE SCALE GENOMIC DNA]</scope>
    <source>
        <strain evidence="3">CBS 284.82</strain>
    </source>
</reference>
<protein>
    <submittedName>
        <fullName evidence="2">Uncharacterized protein</fullName>
    </submittedName>
</protein>
<accession>A0AAN6PLY1</accession>
<feature type="region of interest" description="Disordered" evidence="1">
    <location>
        <begin position="89"/>
        <end position="180"/>
    </location>
</feature>
<proteinExistence type="predicted"/>
<keyword evidence="3" id="KW-1185">Reference proteome</keyword>
<evidence type="ECO:0000256" key="1">
    <source>
        <dbReference type="SAM" id="MobiDB-lite"/>
    </source>
</evidence>
<name>A0AAN6PLY1_9PEZI</name>
<feature type="region of interest" description="Disordered" evidence="1">
    <location>
        <begin position="985"/>
        <end position="1015"/>
    </location>
</feature>
<dbReference type="Proteomes" id="UP001303115">
    <property type="component" value="Unassembled WGS sequence"/>
</dbReference>
<dbReference type="EMBL" id="MU854328">
    <property type="protein sequence ID" value="KAK4043376.1"/>
    <property type="molecule type" value="Genomic_DNA"/>
</dbReference>
<evidence type="ECO:0000313" key="3">
    <source>
        <dbReference type="Proteomes" id="UP001303115"/>
    </source>
</evidence>
<sequence>MSSSLPVPSKAALTALRGLVVGTSCTLALIAEDRRRRINNAVRAIENGERIKAARGYRAGGASLAIAIEEEALWDPRFGPVSGIGLELHRHDNTGGTSSVAGENKNQSLGRVGEDEVEALAETSGTGLVKSKGAAASEQHEASNTTSADSSAQPGQLVKPPKRRSVRPRSKLTPAPNSGPSWALANTEVVKAYTFPTIDEIVVKVHQACNTKDARQLAATLRTALEAMDHRLAPPNLNRPWIEATARLCRTCQEEGQLDDAATLLYRIICRGPLEESDYLSHEPFALIEALLARAELNKETRDVYAADIDSAVNLFVPKFLERPTGANPQVYSLGRRLLKHCFSANRLQRVFGIYRRCTLVAEDNWNDLASWFLRAIHERQDYTSVVKIFITSFAQSSPTEASVHAIGDLVVDSVELSNNHRPEEVLETLHTICTSLGTRLNPKWVMRLFLSHWRKHKKFHEIEAMFEKLHTPKLKNSVFRSDNIYRIMVELALEAGEEAKADSYLMRAVAQNRALASDVRLLGVVARFHAADGDWGAVRDDFEAMNQNGTPSGPAYGQVFIPVLKAYAETHTVCETEAFLKSYVDELKVPLCSYMVTLMAKQYAAIRDVGSLIDWLDYCSRADFPVDAAFTNAILVRCRRQWNFPFRELRTLFRKLQALNPDCVDKHTEQVMADAALSDSKYGGKAARGRLLSLRLDPVKPPGRSKHAQAEDVIPAMKEALRNGSPRRAVKIYRRAVHTNMPFSAHALHLAVQAHLAWAPTDFDTAYALLRKAQSKGEDINPNINYLLGKQLDALTSSITNPQQADHLIQETLTQYRRAGIQLTETSLHRAAALCLTAGHPRGAIRYALSAAAARDSAGTGSAEPCFNLRNFRLLLAAYAELVDADGLRDTIARGLADSSHYREDAACRRALKHARARVVHSRARAVSQAERMRAGAVVEEGIGRVVEARRKLRDEGRVLEAEAVRIMRRAALDAGREEVDFGEVPWLGGGERRRRTGGGGGDTGEGGGGGGFFEDGGYGELERSLLEGSAGTAVEAF</sequence>
<gene>
    <name evidence="2" type="ORF">C8A01DRAFT_13043</name>
</gene>
<evidence type="ECO:0000313" key="2">
    <source>
        <dbReference type="EMBL" id="KAK4043376.1"/>
    </source>
</evidence>
<feature type="compositionally biased region" description="Polar residues" evidence="1">
    <location>
        <begin position="142"/>
        <end position="154"/>
    </location>
</feature>